<keyword evidence="6 8" id="KW-1133">Transmembrane helix</keyword>
<evidence type="ECO:0000313" key="11">
    <source>
        <dbReference type="Proteomes" id="UP001597474"/>
    </source>
</evidence>
<evidence type="ECO:0000313" key="10">
    <source>
        <dbReference type="EMBL" id="MFD2740611.1"/>
    </source>
</evidence>
<proteinExistence type="inferred from homology"/>
<dbReference type="RefSeq" id="WP_386375149.1">
    <property type="nucleotide sequence ID" value="NZ_JBHUMP010000012.1"/>
</dbReference>
<evidence type="ECO:0000256" key="8">
    <source>
        <dbReference type="RuleBase" id="RU363032"/>
    </source>
</evidence>
<keyword evidence="5 8" id="KW-0812">Transmembrane</keyword>
<feature type="transmembrane region" description="Helical" evidence="8">
    <location>
        <begin position="12"/>
        <end position="39"/>
    </location>
</feature>
<dbReference type="CDD" id="cd06261">
    <property type="entry name" value="TM_PBP2"/>
    <property type="match status" value="1"/>
</dbReference>
<protein>
    <submittedName>
        <fullName evidence="10">ABC transporter permease</fullName>
    </submittedName>
</protein>
<feature type="transmembrane region" description="Helical" evidence="8">
    <location>
        <begin position="253"/>
        <end position="276"/>
    </location>
</feature>
<evidence type="ECO:0000259" key="9">
    <source>
        <dbReference type="PROSITE" id="PS50928"/>
    </source>
</evidence>
<keyword evidence="7 8" id="KW-0472">Membrane</keyword>
<comment type="similarity">
    <text evidence="2">Belongs to the binding-protein-dependent transport system permease family. CysTW subfamily.</text>
</comment>
<dbReference type="EMBL" id="JBHUMP010000012">
    <property type="protein sequence ID" value="MFD2740611.1"/>
    <property type="molecule type" value="Genomic_DNA"/>
</dbReference>
<keyword evidence="3 8" id="KW-0813">Transport</keyword>
<accession>A0ABW5U3Z0</accession>
<evidence type="ECO:0000256" key="1">
    <source>
        <dbReference type="ARBA" id="ARBA00004651"/>
    </source>
</evidence>
<dbReference type="PANTHER" id="PTHR42929:SF1">
    <property type="entry name" value="INNER MEMBRANE ABC TRANSPORTER PERMEASE PROTEIN YDCU-RELATED"/>
    <property type="match status" value="1"/>
</dbReference>
<dbReference type="InterPro" id="IPR035906">
    <property type="entry name" value="MetI-like_sf"/>
</dbReference>
<evidence type="ECO:0000256" key="2">
    <source>
        <dbReference type="ARBA" id="ARBA00007069"/>
    </source>
</evidence>
<dbReference type="Proteomes" id="UP001597474">
    <property type="component" value="Unassembled WGS sequence"/>
</dbReference>
<dbReference type="InterPro" id="IPR000515">
    <property type="entry name" value="MetI-like"/>
</dbReference>
<reference evidence="11" key="1">
    <citation type="journal article" date="2019" name="Int. J. Syst. Evol. Microbiol.">
        <title>The Global Catalogue of Microorganisms (GCM) 10K type strain sequencing project: providing services to taxonomists for standard genome sequencing and annotation.</title>
        <authorList>
            <consortium name="The Broad Institute Genomics Platform"/>
            <consortium name="The Broad Institute Genome Sequencing Center for Infectious Disease"/>
            <person name="Wu L."/>
            <person name="Ma J."/>
        </authorList>
    </citation>
    <scope>NUCLEOTIDE SEQUENCE [LARGE SCALE GENOMIC DNA]</scope>
    <source>
        <strain evidence="11">TISTR 2562</strain>
    </source>
</reference>
<evidence type="ECO:0000256" key="5">
    <source>
        <dbReference type="ARBA" id="ARBA00022692"/>
    </source>
</evidence>
<gene>
    <name evidence="10" type="ORF">ACFSUD_13570</name>
</gene>
<dbReference type="Pfam" id="PF00528">
    <property type="entry name" value="BPD_transp_1"/>
    <property type="match status" value="1"/>
</dbReference>
<dbReference type="Gene3D" id="1.10.3720.10">
    <property type="entry name" value="MetI-like"/>
    <property type="match status" value="1"/>
</dbReference>
<feature type="transmembrane region" description="Helical" evidence="8">
    <location>
        <begin position="207"/>
        <end position="228"/>
    </location>
</feature>
<keyword evidence="11" id="KW-1185">Reference proteome</keyword>
<feature type="transmembrane region" description="Helical" evidence="8">
    <location>
        <begin position="146"/>
        <end position="168"/>
    </location>
</feature>
<keyword evidence="4" id="KW-1003">Cell membrane</keyword>
<feature type="domain" description="ABC transmembrane type-1" evidence="9">
    <location>
        <begin position="66"/>
        <end position="271"/>
    </location>
</feature>
<dbReference type="SUPFAM" id="SSF161098">
    <property type="entry name" value="MetI-like"/>
    <property type="match status" value="1"/>
</dbReference>
<evidence type="ECO:0000256" key="6">
    <source>
        <dbReference type="ARBA" id="ARBA00022989"/>
    </source>
</evidence>
<organism evidence="10 11">
    <name type="scientific">Sulfitobacter aestuarii</name>
    <dbReference type="NCBI Taxonomy" id="2161676"/>
    <lineage>
        <taxon>Bacteria</taxon>
        <taxon>Pseudomonadati</taxon>
        <taxon>Pseudomonadota</taxon>
        <taxon>Alphaproteobacteria</taxon>
        <taxon>Rhodobacterales</taxon>
        <taxon>Roseobacteraceae</taxon>
        <taxon>Sulfitobacter</taxon>
    </lineage>
</organism>
<dbReference type="PROSITE" id="PS50928">
    <property type="entry name" value="ABC_TM1"/>
    <property type="match status" value="1"/>
</dbReference>
<evidence type="ECO:0000256" key="7">
    <source>
        <dbReference type="ARBA" id="ARBA00023136"/>
    </source>
</evidence>
<feature type="transmembrane region" description="Helical" evidence="8">
    <location>
        <begin position="66"/>
        <end position="92"/>
    </location>
</feature>
<evidence type="ECO:0000256" key="4">
    <source>
        <dbReference type="ARBA" id="ARBA00022475"/>
    </source>
</evidence>
<name>A0ABW5U3Z0_9RHOB</name>
<comment type="subcellular location">
    <subcellularLocation>
        <location evidence="1 8">Cell membrane</location>
        <topology evidence="1 8">Multi-pass membrane protein</topology>
    </subcellularLocation>
</comment>
<feature type="transmembrane region" description="Helical" evidence="8">
    <location>
        <begin position="104"/>
        <end position="126"/>
    </location>
</feature>
<dbReference type="PANTHER" id="PTHR42929">
    <property type="entry name" value="INNER MEMBRANE ABC TRANSPORTER PERMEASE PROTEIN YDCU-RELATED-RELATED"/>
    <property type="match status" value="1"/>
</dbReference>
<evidence type="ECO:0000256" key="3">
    <source>
        <dbReference type="ARBA" id="ARBA00022448"/>
    </source>
</evidence>
<comment type="caution">
    <text evidence="10">The sequence shown here is derived from an EMBL/GenBank/DDBJ whole genome shotgun (WGS) entry which is preliminary data.</text>
</comment>
<sequence length="283" mass="31848">MKRTLNLYALTWRLPIIFWQLLFFVGPLLFMVAISFFVVKNYRMTEAFELVNWQKMLSRNYFWDSYWYTLFIAALSASVAMLLAFPAAYALAFRASEGLRRWAIFLLIIPFFTSYLVRTFAWYVILAESGVLNAMLGYIGLGPFRMLNTSFGTIVGYLTLTLPLVVILQTVSMANIDRTLVEAARNLGCRPLATIWRVVLPLSKTGLIVAALFCFILSFGDFVAPFYLGGSQEPTLPILILDTTKSGQQWPRAAVVAIVMMLTLFVTAFAAIALAYRKGSGAR</sequence>